<reference evidence="2 3" key="1">
    <citation type="submission" date="2015-04" db="EMBL/GenBank/DDBJ databases">
        <title>Taxonomic description and genome sequence of Salinicoccus sediminis sp. nov., a novel hyper halotolerant bacterium isolated from marine sediment.</title>
        <authorList>
            <person name="Mathan Kumar R."/>
            <person name="Kaur G."/>
            <person name="Kumar N."/>
            <person name="Kumar A."/>
            <person name="Singh N.K."/>
            <person name="Kaur N."/>
            <person name="Mayilraj S."/>
        </authorList>
    </citation>
    <scope>NUCLEOTIDE SEQUENCE [LARGE SCALE GENOMIC DNA]</scope>
    <source>
        <strain evidence="2 3">SV-16</strain>
    </source>
</reference>
<name>A0A0M2SNV4_9STAP</name>
<sequence>MDENKIISEAHEILRKYHKDDRTGHDYWHVIRVYNNALHIQSEEGGDLFVVQMAALFHDFIDYKLTDDENGQIDKVKVFLRENGVDEKTTGRIIHAMRAVSFKGGNNPVRPESLEDEIVQDADRLDALGAVGIARTFIYGGSKGHEMYDPETGARENMTFEAYKNEDNTMVNHFYEKLLKLRGLMNTNTARSIADDRHVFMENYLEQFYAEWNGKR</sequence>
<dbReference type="Proteomes" id="UP000034287">
    <property type="component" value="Unassembled WGS sequence"/>
</dbReference>
<dbReference type="SMART" id="SM00471">
    <property type="entry name" value="HDc"/>
    <property type="match status" value="1"/>
</dbReference>
<keyword evidence="3" id="KW-1185">Reference proteome</keyword>
<feature type="domain" description="HD" evidence="1">
    <location>
        <begin position="26"/>
        <end position="128"/>
    </location>
</feature>
<dbReference type="PATRIC" id="fig|1432562.3.peg.720"/>
<comment type="caution">
    <text evidence="2">The sequence shown here is derived from an EMBL/GenBank/DDBJ whole genome shotgun (WGS) entry which is preliminary data.</text>
</comment>
<gene>
    <name evidence="2" type="ORF">WN59_03555</name>
</gene>
<dbReference type="SUPFAM" id="SSF109604">
    <property type="entry name" value="HD-domain/PDEase-like"/>
    <property type="match status" value="1"/>
</dbReference>
<dbReference type="OrthoDB" id="9797344at2"/>
<dbReference type="InterPro" id="IPR003607">
    <property type="entry name" value="HD/PDEase_dom"/>
</dbReference>
<dbReference type="RefSeq" id="WP_046512648.1">
    <property type="nucleotide sequence ID" value="NZ_LAYZ01000001.1"/>
</dbReference>
<dbReference type="EMBL" id="LAYZ01000001">
    <property type="protein sequence ID" value="KKK35893.1"/>
    <property type="molecule type" value="Genomic_DNA"/>
</dbReference>
<dbReference type="Gene3D" id="1.10.472.50">
    <property type="entry name" value="HD-domain/PDEase-like"/>
    <property type="match status" value="1"/>
</dbReference>
<dbReference type="STRING" id="1432562.WN59_03555"/>
<dbReference type="CDD" id="cd00077">
    <property type="entry name" value="HDc"/>
    <property type="match status" value="1"/>
</dbReference>
<organism evidence="2 3">
    <name type="scientific">Salinicoccus sediminis</name>
    <dbReference type="NCBI Taxonomy" id="1432562"/>
    <lineage>
        <taxon>Bacteria</taxon>
        <taxon>Bacillati</taxon>
        <taxon>Bacillota</taxon>
        <taxon>Bacilli</taxon>
        <taxon>Bacillales</taxon>
        <taxon>Staphylococcaceae</taxon>
        <taxon>Salinicoccus</taxon>
    </lineage>
</organism>
<dbReference type="Pfam" id="PF01966">
    <property type="entry name" value="HD"/>
    <property type="match status" value="1"/>
</dbReference>
<dbReference type="AlphaFoldDB" id="A0A0M2SNV4"/>
<dbReference type="PROSITE" id="PS51831">
    <property type="entry name" value="HD"/>
    <property type="match status" value="1"/>
</dbReference>
<dbReference type="InterPro" id="IPR006674">
    <property type="entry name" value="HD_domain"/>
</dbReference>
<accession>A0A0M2SNV4</accession>
<evidence type="ECO:0000313" key="2">
    <source>
        <dbReference type="EMBL" id="KKK35893.1"/>
    </source>
</evidence>
<protein>
    <recommendedName>
        <fullName evidence="1">HD domain-containing protein</fullName>
    </recommendedName>
</protein>
<proteinExistence type="predicted"/>
<dbReference type="PANTHER" id="PTHR33594">
    <property type="entry name" value="SUPERFAMILY HYDROLASE, PUTATIVE (AFU_ORTHOLOGUE AFUA_1G03035)-RELATED"/>
    <property type="match status" value="1"/>
</dbReference>
<evidence type="ECO:0000313" key="3">
    <source>
        <dbReference type="Proteomes" id="UP000034287"/>
    </source>
</evidence>
<evidence type="ECO:0000259" key="1">
    <source>
        <dbReference type="PROSITE" id="PS51831"/>
    </source>
</evidence>
<dbReference type="PANTHER" id="PTHR33594:SF1">
    <property type="entry name" value="HD_PDEASE DOMAIN-CONTAINING PROTEIN"/>
    <property type="match status" value="1"/>
</dbReference>
<dbReference type="Gene3D" id="1.20.58.1910">
    <property type="match status" value="1"/>
</dbReference>